<evidence type="ECO:0000256" key="1">
    <source>
        <dbReference type="SAM" id="SignalP"/>
    </source>
</evidence>
<evidence type="ECO:0000313" key="3">
    <source>
        <dbReference type="Proteomes" id="UP000637720"/>
    </source>
</evidence>
<proteinExistence type="predicted"/>
<sequence>MGKRPKGKALRVVLIGLFILALLVTALQPALADATVGETVVTLGKDLTPSQREAVLQEMGVDPNAVTIVEVTNAEEHRYLGNILPKSAIGRRAISSAKITLEQPGSGVNVETHNITWVSESMYVNALLTAGVKDATVYVTAPIPVSGTAALTGIVKAFEQATNTSISEEQKQVANEEMVRTAQLGEKIGDPDKAAELMLRLKEELAKQGGQLSDEALRQLIINVAGDLNIQLSDQDVAQLAELLRRIASLPIDWASVRDQVALVRDNLDQILNAEETRSVLRAFLDFLVALFDAVARLFG</sequence>
<reference evidence="2" key="2">
    <citation type="submission" date="2020-09" db="EMBL/GenBank/DDBJ databases">
        <authorList>
            <person name="Sun Q."/>
            <person name="Ohkuma M."/>
        </authorList>
    </citation>
    <scope>NUCLEOTIDE SEQUENCE</scope>
    <source>
        <strain evidence="2">JCM 14719</strain>
    </source>
</reference>
<dbReference type="InterPro" id="IPR009343">
    <property type="entry name" value="DUF1002"/>
</dbReference>
<reference evidence="2" key="1">
    <citation type="journal article" date="2014" name="Int. J. Syst. Evol. Microbiol.">
        <title>Complete genome sequence of Corynebacterium casei LMG S-19264T (=DSM 44701T), isolated from a smear-ripened cheese.</title>
        <authorList>
            <consortium name="US DOE Joint Genome Institute (JGI-PGF)"/>
            <person name="Walter F."/>
            <person name="Albersmeier A."/>
            <person name="Kalinowski J."/>
            <person name="Ruckert C."/>
        </authorList>
    </citation>
    <scope>NUCLEOTIDE SEQUENCE</scope>
    <source>
        <strain evidence="2">JCM 14719</strain>
    </source>
</reference>
<keyword evidence="1" id="KW-0732">Signal</keyword>
<gene>
    <name evidence="2" type="primary">ypuA</name>
    <name evidence="2" type="ORF">GCM10007043_09400</name>
</gene>
<name>A0A8J3B5U9_9BACI</name>
<dbReference type="RefSeq" id="WP_054670518.1">
    <property type="nucleotide sequence ID" value="NZ_BMOF01000013.1"/>
</dbReference>
<dbReference type="EMBL" id="BMOF01000013">
    <property type="protein sequence ID" value="GGJ97653.1"/>
    <property type="molecule type" value="Genomic_DNA"/>
</dbReference>
<dbReference type="Proteomes" id="UP000637720">
    <property type="component" value="Unassembled WGS sequence"/>
</dbReference>
<comment type="caution">
    <text evidence="2">The sequence shown here is derived from an EMBL/GenBank/DDBJ whole genome shotgun (WGS) entry which is preliminary data.</text>
</comment>
<accession>A0A8J3B5U9</accession>
<dbReference type="AlphaFoldDB" id="A0A8J3B5U9"/>
<keyword evidence="3" id="KW-1185">Reference proteome</keyword>
<evidence type="ECO:0008006" key="4">
    <source>
        <dbReference type="Google" id="ProtNLM"/>
    </source>
</evidence>
<feature type="signal peptide" evidence="1">
    <location>
        <begin position="1"/>
        <end position="32"/>
    </location>
</feature>
<organism evidence="2 3">
    <name type="scientific">Calditerricola satsumensis</name>
    <dbReference type="NCBI Taxonomy" id="373054"/>
    <lineage>
        <taxon>Bacteria</taxon>
        <taxon>Bacillati</taxon>
        <taxon>Bacillota</taxon>
        <taxon>Bacilli</taxon>
        <taxon>Bacillales</taxon>
        <taxon>Bacillaceae</taxon>
        <taxon>Calditerricola</taxon>
    </lineage>
</organism>
<evidence type="ECO:0000313" key="2">
    <source>
        <dbReference type="EMBL" id="GGJ97653.1"/>
    </source>
</evidence>
<dbReference type="Pfam" id="PF06207">
    <property type="entry name" value="DUF1002"/>
    <property type="match status" value="1"/>
</dbReference>
<feature type="chain" id="PRO_5035329153" description="DUF1002 domain-containing protein" evidence="1">
    <location>
        <begin position="33"/>
        <end position="300"/>
    </location>
</feature>
<protein>
    <recommendedName>
        <fullName evidence="4">DUF1002 domain-containing protein</fullName>
    </recommendedName>
</protein>